<dbReference type="InterPro" id="IPR016135">
    <property type="entry name" value="UBQ-conjugating_enzyme/RWD"/>
</dbReference>
<comment type="similarity">
    <text evidence="4">Belongs to the ubiquitin-conjugating enzyme family.</text>
</comment>
<dbReference type="CDD" id="cd23800">
    <property type="entry name" value="UBCc_UBE2K"/>
    <property type="match status" value="1"/>
</dbReference>
<dbReference type="OrthoDB" id="7851174at2759"/>
<sequence>MSIARVGKELERMAKDNNPDIGVIWIGSDKRNLICFIRGPKDTIFEGAYFKLHCHIPDRYPFEPPVMIFMTKVWHPNISSVTGAICLDILKSKWTPALNISIALLSIQALLTAAEPTDPQDHEVATQYLQSRGDYEAKAKEWVQKYAKESILTDKEEMIEHWVRRGKNRDMVNSFLATHHWYDKGMP</sequence>
<accession>D8M0Y1</accession>
<evidence type="ECO:0000256" key="2">
    <source>
        <dbReference type="ARBA" id="ARBA00022786"/>
    </source>
</evidence>
<proteinExistence type="inferred from homology"/>
<dbReference type="PROSITE" id="PS50127">
    <property type="entry name" value="UBC_2"/>
    <property type="match status" value="1"/>
</dbReference>
<dbReference type="GO" id="GO:0016740">
    <property type="term" value="F:transferase activity"/>
    <property type="evidence" value="ECO:0007669"/>
    <property type="project" value="UniProtKB-KW"/>
</dbReference>
<dbReference type="Gene3D" id="3.10.110.10">
    <property type="entry name" value="Ubiquitin Conjugating Enzyme"/>
    <property type="match status" value="1"/>
</dbReference>
<keyword evidence="7" id="KW-1185">Reference proteome</keyword>
<dbReference type="GO" id="GO:0005524">
    <property type="term" value="F:ATP binding"/>
    <property type="evidence" value="ECO:0007669"/>
    <property type="project" value="UniProtKB-UniRule"/>
</dbReference>
<dbReference type="GeneID" id="24919067"/>
<feature type="active site" description="Glycyl thioester intermediate" evidence="3">
    <location>
        <position position="86"/>
    </location>
</feature>
<evidence type="ECO:0000256" key="3">
    <source>
        <dbReference type="PROSITE-ProRule" id="PRU10133"/>
    </source>
</evidence>
<dbReference type="PROSITE" id="PS00183">
    <property type="entry name" value="UBC_1"/>
    <property type="match status" value="1"/>
</dbReference>
<dbReference type="InterPro" id="IPR000608">
    <property type="entry name" value="UBC"/>
</dbReference>
<keyword evidence="2 4" id="KW-0833">Ubl conjugation pathway</keyword>
<gene>
    <name evidence="6" type="ORF">GSBLH_T00001842001</name>
</gene>
<evidence type="ECO:0000256" key="4">
    <source>
        <dbReference type="RuleBase" id="RU362109"/>
    </source>
</evidence>
<evidence type="ECO:0000256" key="1">
    <source>
        <dbReference type="ARBA" id="ARBA00022679"/>
    </source>
</evidence>
<dbReference type="Pfam" id="PF00179">
    <property type="entry name" value="UQ_con"/>
    <property type="match status" value="1"/>
</dbReference>
<organism evidence="6">
    <name type="scientific">Blastocystis hominis</name>
    <dbReference type="NCBI Taxonomy" id="12968"/>
    <lineage>
        <taxon>Eukaryota</taxon>
        <taxon>Sar</taxon>
        <taxon>Stramenopiles</taxon>
        <taxon>Bigyra</taxon>
        <taxon>Opalozoa</taxon>
        <taxon>Opalinata</taxon>
        <taxon>Blastocystidae</taxon>
        <taxon>Blastocystis</taxon>
    </lineage>
</organism>
<keyword evidence="1" id="KW-0808">Transferase</keyword>
<name>D8M0Y1_BLAHO</name>
<protein>
    <recommendedName>
        <fullName evidence="5">UBC core domain-containing protein</fullName>
    </recommendedName>
</protein>
<reference evidence="6" key="1">
    <citation type="submission" date="2010-02" db="EMBL/GenBank/DDBJ databases">
        <title>Sequencing and annotation of the Blastocystis hominis genome.</title>
        <authorList>
            <person name="Wincker P."/>
        </authorList>
    </citation>
    <scope>NUCLEOTIDE SEQUENCE</scope>
    <source>
        <strain evidence="6">Singapore isolate B</strain>
    </source>
</reference>
<dbReference type="PANTHER" id="PTHR24068">
    <property type="entry name" value="UBIQUITIN-CONJUGATING ENZYME E2"/>
    <property type="match status" value="1"/>
</dbReference>
<feature type="domain" description="UBC core" evidence="5">
    <location>
        <begin position="1"/>
        <end position="148"/>
    </location>
</feature>
<dbReference type="SMART" id="SM00212">
    <property type="entry name" value="UBCc"/>
    <property type="match status" value="1"/>
</dbReference>
<dbReference type="SUPFAM" id="SSF54495">
    <property type="entry name" value="UBC-like"/>
    <property type="match status" value="1"/>
</dbReference>
<dbReference type="RefSeq" id="XP_012895768.1">
    <property type="nucleotide sequence ID" value="XM_013040314.1"/>
</dbReference>
<evidence type="ECO:0000259" key="5">
    <source>
        <dbReference type="PROSITE" id="PS50127"/>
    </source>
</evidence>
<dbReference type="AlphaFoldDB" id="D8M0Y1"/>
<keyword evidence="4" id="KW-0067">ATP-binding</keyword>
<dbReference type="OMA" id="KHENDIF"/>
<evidence type="ECO:0000313" key="6">
    <source>
        <dbReference type="EMBL" id="CBK21720.2"/>
    </source>
</evidence>
<keyword evidence="4" id="KW-0547">Nucleotide-binding</keyword>
<dbReference type="InParanoid" id="D8M0Y1"/>
<dbReference type="EMBL" id="FN668644">
    <property type="protein sequence ID" value="CBK21720.2"/>
    <property type="molecule type" value="Genomic_DNA"/>
</dbReference>
<dbReference type="InterPro" id="IPR023313">
    <property type="entry name" value="UBQ-conjugating_AS"/>
</dbReference>
<dbReference type="Proteomes" id="UP000008312">
    <property type="component" value="Unassembled WGS sequence"/>
</dbReference>
<evidence type="ECO:0000313" key="7">
    <source>
        <dbReference type="Proteomes" id="UP000008312"/>
    </source>
</evidence>